<name>A0A6F9EZF1_9VIRU</name>
<protein>
    <submittedName>
        <fullName evidence="2">LO4</fullName>
    </submittedName>
</protein>
<reference evidence="2" key="1">
    <citation type="journal article" date="2020" name="J. ISSAAS">
        <title>Identification of Adomavirus Virion Proteins.</title>
        <authorList>
            <person name="Welch N.L."/>
            <person name="Tisza M.J."/>
            <person name="Starrett G.J."/>
            <person name="Belford A.K."/>
            <person name="Pastrana D.V."/>
            <person name="Pang Y.-Y.S."/>
            <person name="Schiller J.T."/>
            <person name="An P."/>
            <person name="Cantolupo P.G."/>
            <person name="Pipas J.M."/>
            <person name="Koda S."/>
            <person name="Subramaniam K."/>
            <person name="Waltzek T.B."/>
            <person name="Bian C."/>
            <person name="Shi Q."/>
            <person name="Ruan Z."/>
            <person name="Ng T.F.F."/>
            <person name="Buck C.B."/>
        </authorList>
    </citation>
    <scope>NUCLEOTIDE SEQUENCE</scope>
    <source>
        <strain evidence="2">8743</strain>
    </source>
</reference>
<evidence type="ECO:0000313" key="2">
    <source>
        <dbReference type="EMBL" id="DAC81198.1"/>
    </source>
</evidence>
<evidence type="ECO:0000256" key="1">
    <source>
        <dbReference type="SAM" id="MobiDB-lite"/>
    </source>
</evidence>
<feature type="region of interest" description="Disordered" evidence="1">
    <location>
        <begin position="161"/>
        <end position="184"/>
    </location>
</feature>
<proteinExistence type="predicted"/>
<dbReference type="EMBL" id="BK011020">
    <property type="protein sequence ID" value="DAC81198.1"/>
    <property type="molecule type" value="Genomic_DNA"/>
</dbReference>
<sequence length="262" mass="29103">MGEPLYGRHRTVNTKGSGNQPIVVNVQPAVPIIQAPPPVSVTNLIENIAVKLETPEPVFHILGLGNSKWPQEDSYLVLSGSRQVQMLPLSTQNSFNAQLVSQTLNDSEVLTKHPTLANAMQGIAESVAIPRDVALKAELRRSLQAYCGREIERKVKEFEDRVRTRRDVEDAESSTDTTAESPDDTAKRYLDHYIPLMVSKNEFSDILVQTMPGLIQRYSLVSTSQLNTLSARCDRLSAAHTEMGLKVQELEQKVAQLQTKKS</sequence>
<accession>A0A6F9EZF1</accession>
<organism evidence="2">
    <name type="scientific">Swordtail adomavirus 1</name>
    <dbReference type="NCBI Taxonomy" id="2609876"/>
    <lineage>
        <taxon>Viruses</taxon>
        <taxon>Adomaviruses</taxon>
    </lineage>
</organism>